<evidence type="ECO:0000256" key="5">
    <source>
        <dbReference type="ARBA" id="ARBA00023136"/>
    </source>
</evidence>
<evidence type="ECO:0000256" key="1">
    <source>
        <dbReference type="ARBA" id="ARBA00004141"/>
    </source>
</evidence>
<dbReference type="Gene3D" id="1.20.1250.20">
    <property type="entry name" value="MFS general substrate transporter like domains"/>
    <property type="match status" value="2"/>
</dbReference>
<evidence type="ECO:0000313" key="11">
    <source>
        <dbReference type="Proteomes" id="UP000038010"/>
    </source>
</evidence>
<evidence type="ECO:0000256" key="6">
    <source>
        <dbReference type="ARBA" id="ARBA00037968"/>
    </source>
</evidence>
<name>A0A0N0NMA5_9EURO</name>
<protein>
    <submittedName>
        <fullName evidence="10">Putative transporter</fullName>
    </submittedName>
</protein>
<comment type="similarity">
    <text evidence="6">Belongs to the major facilitator superfamily. Allantoate permease family.</text>
</comment>
<dbReference type="FunFam" id="1.20.1250.20:FF:000064">
    <property type="entry name" value="MFS allantoate transporter"/>
    <property type="match status" value="1"/>
</dbReference>
<dbReference type="PROSITE" id="PS50850">
    <property type="entry name" value="MFS"/>
    <property type="match status" value="1"/>
</dbReference>
<evidence type="ECO:0000256" key="7">
    <source>
        <dbReference type="SAM" id="MobiDB-lite"/>
    </source>
</evidence>
<evidence type="ECO:0000256" key="4">
    <source>
        <dbReference type="ARBA" id="ARBA00022989"/>
    </source>
</evidence>
<dbReference type="VEuPathDB" id="FungiDB:AB675_11529"/>
<dbReference type="PANTHER" id="PTHR43791:SF1">
    <property type="entry name" value="ALLANTOATE PERMEASE"/>
    <property type="match status" value="1"/>
</dbReference>
<dbReference type="RefSeq" id="XP_017999952.1">
    <property type="nucleotide sequence ID" value="XM_018140385.1"/>
</dbReference>
<keyword evidence="11" id="KW-1185">Reference proteome</keyword>
<feature type="domain" description="Major facilitator superfamily (MFS) profile" evidence="9">
    <location>
        <begin position="75"/>
        <end position="523"/>
    </location>
</feature>
<dbReference type="SUPFAM" id="SSF103473">
    <property type="entry name" value="MFS general substrate transporter"/>
    <property type="match status" value="1"/>
</dbReference>
<dbReference type="Pfam" id="PF07690">
    <property type="entry name" value="MFS_1"/>
    <property type="match status" value="1"/>
</dbReference>
<feature type="transmembrane region" description="Helical" evidence="8">
    <location>
        <begin position="464"/>
        <end position="484"/>
    </location>
</feature>
<keyword evidence="4 8" id="KW-1133">Transmembrane helix</keyword>
<accession>A0A0N0NMA5</accession>
<dbReference type="CDD" id="cd17327">
    <property type="entry name" value="MFS_FEN2_like"/>
    <property type="match status" value="1"/>
</dbReference>
<dbReference type="PANTHER" id="PTHR43791">
    <property type="entry name" value="PERMEASE-RELATED"/>
    <property type="match status" value="1"/>
</dbReference>
<dbReference type="InterPro" id="IPR036259">
    <property type="entry name" value="MFS_trans_sf"/>
</dbReference>
<comment type="subcellular location">
    <subcellularLocation>
        <location evidence="1">Membrane</location>
        <topology evidence="1">Multi-pass membrane protein</topology>
    </subcellularLocation>
</comment>
<dbReference type="Proteomes" id="UP000038010">
    <property type="component" value="Unassembled WGS sequence"/>
</dbReference>
<comment type="caution">
    <text evidence="10">The sequence shown here is derived from an EMBL/GenBank/DDBJ whole genome shotgun (WGS) entry which is preliminary data.</text>
</comment>
<feature type="transmembrane region" description="Helical" evidence="8">
    <location>
        <begin position="370"/>
        <end position="393"/>
    </location>
</feature>
<proteinExistence type="inferred from homology"/>
<feature type="transmembrane region" description="Helical" evidence="8">
    <location>
        <begin position="142"/>
        <end position="163"/>
    </location>
</feature>
<feature type="region of interest" description="Disordered" evidence="7">
    <location>
        <begin position="1"/>
        <end position="24"/>
    </location>
</feature>
<feature type="transmembrane region" description="Helical" evidence="8">
    <location>
        <begin position="238"/>
        <end position="258"/>
    </location>
</feature>
<evidence type="ECO:0000313" key="10">
    <source>
        <dbReference type="EMBL" id="KPI39989.1"/>
    </source>
</evidence>
<dbReference type="GO" id="GO:0022857">
    <property type="term" value="F:transmembrane transporter activity"/>
    <property type="evidence" value="ECO:0007669"/>
    <property type="project" value="InterPro"/>
</dbReference>
<feature type="transmembrane region" description="Helical" evidence="8">
    <location>
        <begin position="300"/>
        <end position="322"/>
    </location>
</feature>
<evidence type="ECO:0000256" key="8">
    <source>
        <dbReference type="SAM" id="Phobius"/>
    </source>
</evidence>
<evidence type="ECO:0000256" key="2">
    <source>
        <dbReference type="ARBA" id="ARBA00022448"/>
    </source>
</evidence>
<dbReference type="EMBL" id="LFJN01000013">
    <property type="protein sequence ID" value="KPI39989.1"/>
    <property type="molecule type" value="Genomic_DNA"/>
</dbReference>
<dbReference type="GeneID" id="28732266"/>
<reference evidence="10 11" key="1">
    <citation type="submission" date="2015-06" db="EMBL/GenBank/DDBJ databases">
        <title>Draft genome of the ant-associated black yeast Phialophora attae CBS 131958.</title>
        <authorList>
            <person name="Moreno L.F."/>
            <person name="Stielow B.J."/>
            <person name="de Hoog S."/>
            <person name="Vicente V.A."/>
            <person name="Weiss V.A."/>
            <person name="de Vries M."/>
            <person name="Cruz L.M."/>
            <person name="Souza E.M."/>
        </authorList>
    </citation>
    <scope>NUCLEOTIDE SEQUENCE [LARGE SCALE GENOMIC DNA]</scope>
    <source>
        <strain evidence="10 11">CBS 131958</strain>
    </source>
</reference>
<evidence type="ECO:0000259" key="9">
    <source>
        <dbReference type="PROSITE" id="PS50850"/>
    </source>
</evidence>
<organism evidence="10 11">
    <name type="scientific">Cyphellophora attinorum</name>
    <dbReference type="NCBI Taxonomy" id="1664694"/>
    <lineage>
        <taxon>Eukaryota</taxon>
        <taxon>Fungi</taxon>
        <taxon>Dikarya</taxon>
        <taxon>Ascomycota</taxon>
        <taxon>Pezizomycotina</taxon>
        <taxon>Eurotiomycetes</taxon>
        <taxon>Chaetothyriomycetidae</taxon>
        <taxon>Chaetothyriales</taxon>
        <taxon>Cyphellophoraceae</taxon>
        <taxon>Cyphellophora</taxon>
    </lineage>
</organism>
<dbReference type="InterPro" id="IPR011701">
    <property type="entry name" value="MFS"/>
</dbReference>
<feature type="transmembrane region" description="Helical" evidence="8">
    <location>
        <begin position="342"/>
        <end position="363"/>
    </location>
</feature>
<dbReference type="OrthoDB" id="6730379at2759"/>
<sequence length="523" mass="57923">MASEKHPIDVEGDATTFADGEKPATSLPQANKKAQQVLAHSHDADEAMKAFESGETIELDEATNKRLLRTIDLHMLPLMCVVYGLNYLDKTTLSYASIMGIKKDIGLVGDNYQWLGSMFYFGYLGWEYPTNRLLQKLPLGKYSAFNIVMWGTILALHATVWNFGSAVGARFFLGVFEAAVTPGFTLLSSQWWTKKEQGARIGIWFSFNGMGQIFGGLVAYGINVGSEKHGSAIEPWKIVFLVNGLLTACLGVVFWFVIPDNQLNARWLSAKDRVLAVARVRVNQQGIGNKHFKMYQLKEALLDPMTWAFVFYALVADIPNGGISNFFSQLIVSFGYTPSQSLLYGTPGGAVEVVALIFCGWLGDRLGNRILVSMLGLCTALLGVILIVALPLGKSSGRLAGYYLTQASPTPFVAILSLIATNVAGYTKKTTIAALYLIGYCVGNIIGPQTFRPKDAPRYVPAEITIIACWGVCLLDLCFMYFWYRRCNRLKERERQAPGYVKIEGQEWLDLTDKENSEFVYAL</sequence>
<feature type="transmembrane region" description="Helical" evidence="8">
    <location>
        <begin position="432"/>
        <end position="452"/>
    </location>
</feature>
<feature type="transmembrane region" description="Helical" evidence="8">
    <location>
        <begin position="399"/>
        <end position="420"/>
    </location>
</feature>
<evidence type="ECO:0000256" key="3">
    <source>
        <dbReference type="ARBA" id="ARBA00022692"/>
    </source>
</evidence>
<gene>
    <name evidence="10" type="ORF">AB675_11529</name>
</gene>
<dbReference type="InterPro" id="IPR020846">
    <property type="entry name" value="MFS_dom"/>
</dbReference>
<keyword evidence="3 8" id="KW-0812">Transmembrane</keyword>
<keyword evidence="5 8" id="KW-0472">Membrane</keyword>
<dbReference type="GO" id="GO:0016020">
    <property type="term" value="C:membrane"/>
    <property type="evidence" value="ECO:0007669"/>
    <property type="project" value="UniProtKB-SubCell"/>
</dbReference>
<feature type="transmembrane region" description="Helical" evidence="8">
    <location>
        <begin position="169"/>
        <end position="189"/>
    </location>
</feature>
<keyword evidence="2" id="KW-0813">Transport</keyword>
<dbReference type="AlphaFoldDB" id="A0A0N0NMA5"/>
<feature type="transmembrane region" description="Helical" evidence="8">
    <location>
        <begin position="201"/>
        <end position="222"/>
    </location>
</feature>